<dbReference type="PANTHER" id="PTHR35749">
    <property type="entry name" value="OSJNBA0084A10.10 PROTEIN"/>
    <property type="match status" value="1"/>
</dbReference>
<evidence type="ECO:0000313" key="3">
    <source>
        <dbReference type="EMBL" id="KAJ3700386.1"/>
    </source>
</evidence>
<feature type="coiled-coil region" evidence="1">
    <location>
        <begin position="30"/>
        <end position="107"/>
    </location>
</feature>
<dbReference type="PANTHER" id="PTHR35749:SF1">
    <property type="entry name" value="OSJNBA0084A10.10 PROTEIN"/>
    <property type="match status" value="1"/>
</dbReference>
<evidence type="ECO:0000256" key="1">
    <source>
        <dbReference type="SAM" id="Coils"/>
    </source>
</evidence>
<proteinExistence type="predicted"/>
<evidence type="ECO:0000256" key="2">
    <source>
        <dbReference type="SAM" id="MobiDB-lite"/>
    </source>
</evidence>
<reference evidence="3 4" key="1">
    <citation type="journal article" date="2022" name="Cell">
        <title>Repeat-based holocentromeres influence genome architecture and karyotype evolution.</title>
        <authorList>
            <person name="Hofstatter P.G."/>
            <person name="Thangavel G."/>
            <person name="Lux T."/>
            <person name="Neumann P."/>
            <person name="Vondrak T."/>
            <person name="Novak P."/>
            <person name="Zhang M."/>
            <person name="Costa L."/>
            <person name="Castellani M."/>
            <person name="Scott A."/>
            <person name="Toegelov H."/>
            <person name="Fuchs J."/>
            <person name="Mata-Sucre Y."/>
            <person name="Dias Y."/>
            <person name="Vanzela A.L.L."/>
            <person name="Huettel B."/>
            <person name="Almeida C.C.S."/>
            <person name="Simkova H."/>
            <person name="Souza G."/>
            <person name="Pedrosa-Harand A."/>
            <person name="Macas J."/>
            <person name="Mayer K.F.X."/>
            <person name="Houben A."/>
            <person name="Marques A."/>
        </authorList>
    </citation>
    <scope>NUCLEOTIDE SEQUENCE [LARGE SCALE GENOMIC DNA]</scope>
    <source>
        <strain evidence="3">RhyTen1mFocal</strain>
    </source>
</reference>
<dbReference type="Proteomes" id="UP001210211">
    <property type="component" value="Unassembled WGS sequence"/>
</dbReference>
<comment type="caution">
    <text evidence="3">The sequence shown here is derived from an EMBL/GenBank/DDBJ whole genome shotgun (WGS) entry which is preliminary data.</text>
</comment>
<accession>A0AAD5ZM78</accession>
<evidence type="ECO:0000313" key="4">
    <source>
        <dbReference type="Proteomes" id="UP001210211"/>
    </source>
</evidence>
<gene>
    <name evidence="3" type="ORF">LUZ61_004091</name>
</gene>
<protein>
    <submittedName>
        <fullName evidence="3">Uncharacterized protein</fullName>
    </submittedName>
</protein>
<organism evidence="3 4">
    <name type="scientific">Rhynchospora tenuis</name>
    <dbReference type="NCBI Taxonomy" id="198213"/>
    <lineage>
        <taxon>Eukaryota</taxon>
        <taxon>Viridiplantae</taxon>
        <taxon>Streptophyta</taxon>
        <taxon>Embryophyta</taxon>
        <taxon>Tracheophyta</taxon>
        <taxon>Spermatophyta</taxon>
        <taxon>Magnoliopsida</taxon>
        <taxon>Liliopsida</taxon>
        <taxon>Poales</taxon>
        <taxon>Cyperaceae</taxon>
        <taxon>Cyperoideae</taxon>
        <taxon>Rhynchosporeae</taxon>
        <taxon>Rhynchospora</taxon>
    </lineage>
</organism>
<dbReference type="EMBL" id="JAMRDG010000001">
    <property type="protein sequence ID" value="KAJ3700386.1"/>
    <property type="molecule type" value="Genomic_DNA"/>
</dbReference>
<keyword evidence="4" id="KW-1185">Reference proteome</keyword>
<dbReference type="AlphaFoldDB" id="A0AAD5ZM78"/>
<feature type="region of interest" description="Disordered" evidence="2">
    <location>
        <begin position="123"/>
        <end position="156"/>
    </location>
</feature>
<keyword evidence="1" id="KW-0175">Coiled coil</keyword>
<sequence>MNKLIEYGRKAWFIVKVMSGYEERRIRAYRLLLQEKIRKAQAKREEVKKLPEQVILSEVRRMVEEMQGLNRLLEETEAKIEEHFKPIDEAANRIIDLQMEKEERRMKEMMKIAHEQAMMQRELTMQSIKSANQQEINRSGLGSAEDPAQQAQEQKK</sequence>
<feature type="compositionally biased region" description="Polar residues" evidence="2">
    <location>
        <begin position="123"/>
        <end position="137"/>
    </location>
</feature>
<name>A0AAD5ZM78_9POAL</name>